<feature type="transmembrane region" description="Helical" evidence="4">
    <location>
        <begin position="37"/>
        <end position="57"/>
    </location>
</feature>
<evidence type="ECO:0000256" key="3">
    <source>
        <dbReference type="ARBA" id="ARBA00034247"/>
    </source>
</evidence>
<feature type="transmembrane region" description="Helical" evidence="4">
    <location>
        <begin position="131"/>
        <end position="158"/>
    </location>
</feature>
<dbReference type="SMART" id="SM00267">
    <property type="entry name" value="GGDEF"/>
    <property type="match status" value="1"/>
</dbReference>
<keyword evidence="4" id="KW-0472">Membrane</keyword>
<comment type="caution">
    <text evidence="6">The sequence shown here is derived from an EMBL/GenBank/DDBJ whole genome shotgun (WGS) entry which is preliminary data.</text>
</comment>
<protein>
    <recommendedName>
        <fullName evidence="2">diguanylate cyclase</fullName>
        <ecNumber evidence="2">2.7.7.65</ecNumber>
    </recommendedName>
</protein>
<dbReference type="OrthoDB" id="9812260at2"/>
<dbReference type="CDD" id="cd01949">
    <property type="entry name" value="GGDEF"/>
    <property type="match status" value="1"/>
</dbReference>
<dbReference type="EC" id="2.7.7.65" evidence="2"/>
<evidence type="ECO:0000256" key="1">
    <source>
        <dbReference type="ARBA" id="ARBA00001946"/>
    </source>
</evidence>
<keyword evidence="4" id="KW-1133">Transmembrane helix</keyword>
<dbReference type="Proteomes" id="UP000004374">
    <property type="component" value="Unassembled WGS sequence"/>
</dbReference>
<evidence type="ECO:0000313" key="7">
    <source>
        <dbReference type="Proteomes" id="UP000004374"/>
    </source>
</evidence>
<dbReference type="GO" id="GO:0043709">
    <property type="term" value="P:cell adhesion involved in single-species biofilm formation"/>
    <property type="evidence" value="ECO:0007669"/>
    <property type="project" value="TreeGrafter"/>
</dbReference>
<dbReference type="GO" id="GO:1902201">
    <property type="term" value="P:negative regulation of bacterial-type flagellum-dependent cell motility"/>
    <property type="evidence" value="ECO:0007669"/>
    <property type="project" value="TreeGrafter"/>
</dbReference>
<dbReference type="EMBL" id="BAFK01000007">
    <property type="protein sequence ID" value="GAB58641.1"/>
    <property type="molecule type" value="Genomic_DNA"/>
</dbReference>
<dbReference type="InterPro" id="IPR050469">
    <property type="entry name" value="Diguanylate_Cyclase"/>
</dbReference>
<sequence>MLQRLKDDFYLAMLTLVGAMIVLCVTPYAIYRLYTGNYVVGIADLIMVLCAILASRYAWRTGDTVKPGLFMAIVFCVGALLVCVNLGVDGLFWVYPFLVFIFFLVSPLRAFGLLLVLLSTLFIIGSTHPGLVFASSFQMMAFFVTTSITSLFSFIFAYRAQIQRRELKRLATTDSLTGASNRRTLNEQLVLAIDEHARRGRQYGLILLDLDHFKQINDKFGHKTGDKMLIELVPVLQSMLRQHDPVFRFGGEEFVVIVADVSAAALQKLAEKLRQGVAEKMFLPDDSHITTSVGIAMLQSGEDWEAWLHRADMALYQAKHQGRNQVVVG</sequence>
<dbReference type="PANTHER" id="PTHR45138">
    <property type="entry name" value="REGULATORY COMPONENTS OF SENSORY TRANSDUCTION SYSTEM"/>
    <property type="match status" value="1"/>
</dbReference>
<feature type="domain" description="GGDEF" evidence="5">
    <location>
        <begin position="201"/>
        <end position="329"/>
    </location>
</feature>
<evidence type="ECO:0000313" key="6">
    <source>
        <dbReference type="EMBL" id="GAB58641.1"/>
    </source>
</evidence>
<evidence type="ECO:0000259" key="5">
    <source>
        <dbReference type="PROSITE" id="PS50887"/>
    </source>
</evidence>
<accession>I1DX63</accession>
<reference evidence="6 7" key="1">
    <citation type="journal article" date="2012" name="J. Bacteriol.">
        <title>Genome Sequence of the Protease-Producing Bacterium Rheinheimera nanhaiensis E407-8T, Isolated from Deep-Sea Sediment of the South China Sea.</title>
        <authorList>
            <person name="Zhang X.-Y."/>
            <person name="Zhang Y.-J."/>
            <person name="Qin Q.-L."/>
            <person name="Xie B.-B."/>
            <person name="Chen X.-L."/>
            <person name="Zhou B.-C."/>
            <person name="Zhang Y.-Z."/>
        </authorList>
    </citation>
    <scope>NUCLEOTIDE SEQUENCE [LARGE SCALE GENOMIC DNA]</scope>
    <source>
        <strain evidence="6 7">E407-8</strain>
    </source>
</reference>
<comment type="catalytic activity">
    <reaction evidence="3">
        <text>2 GTP = 3',3'-c-di-GMP + 2 diphosphate</text>
        <dbReference type="Rhea" id="RHEA:24898"/>
        <dbReference type="ChEBI" id="CHEBI:33019"/>
        <dbReference type="ChEBI" id="CHEBI:37565"/>
        <dbReference type="ChEBI" id="CHEBI:58805"/>
        <dbReference type="EC" id="2.7.7.65"/>
    </reaction>
</comment>
<organism evidence="6 7">
    <name type="scientific">Rheinheimera nanhaiensis E407-8</name>
    <dbReference type="NCBI Taxonomy" id="562729"/>
    <lineage>
        <taxon>Bacteria</taxon>
        <taxon>Pseudomonadati</taxon>
        <taxon>Pseudomonadota</taxon>
        <taxon>Gammaproteobacteria</taxon>
        <taxon>Chromatiales</taxon>
        <taxon>Chromatiaceae</taxon>
        <taxon>Rheinheimera</taxon>
    </lineage>
</organism>
<dbReference type="PANTHER" id="PTHR45138:SF9">
    <property type="entry name" value="DIGUANYLATE CYCLASE DGCM-RELATED"/>
    <property type="match status" value="1"/>
</dbReference>
<dbReference type="STRING" id="562729.RNAN_1621"/>
<evidence type="ECO:0000256" key="4">
    <source>
        <dbReference type="SAM" id="Phobius"/>
    </source>
</evidence>
<dbReference type="Gene3D" id="3.30.70.270">
    <property type="match status" value="1"/>
</dbReference>
<dbReference type="InterPro" id="IPR000160">
    <property type="entry name" value="GGDEF_dom"/>
</dbReference>
<dbReference type="InterPro" id="IPR029787">
    <property type="entry name" value="Nucleotide_cyclase"/>
</dbReference>
<name>I1DX63_9GAMM</name>
<feature type="transmembrane region" description="Helical" evidence="4">
    <location>
        <begin position="94"/>
        <end position="124"/>
    </location>
</feature>
<keyword evidence="7" id="KW-1185">Reference proteome</keyword>
<gene>
    <name evidence="6" type="ORF">RNAN_1621</name>
</gene>
<dbReference type="AlphaFoldDB" id="I1DX63"/>
<dbReference type="RefSeq" id="WP_008220488.1">
    <property type="nucleotide sequence ID" value="NZ_BAFK01000007.1"/>
</dbReference>
<dbReference type="Pfam" id="PF00990">
    <property type="entry name" value="GGDEF"/>
    <property type="match status" value="1"/>
</dbReference>
<feature type="transmembrane region" description="Helical" evidence="4">
    <location>
        <begin position="69"/>
        <end position="88"/>
    </location>
</feature>
<dbReference type="PROSITE" id="PS50887">
    <property type="entry name" value="GGDEF"/>
    <property type="match status" value="1"/>
</dbReference>
<comment type="cofactor">
    <cofactor evidence="1">
        <name>Mg(2+)</name>
        <dbReference type="ChEBI" id="CHEBI:18420"/>
    </cofactor>
</comment>
<dbReference type="SUPFAM" id="SSF55073">
    <property type="entry name" value="Nucleotide cyclase"/>
    <property type="match status" value="1"/>
</dbReference>
<proteinExistence type="predicted"/>
<dbReference type="GO" id="GO:0052621">
    <property type="term" value="F:diguanylate cyclase activity"/>
    <property type="evidence" value="ECO:0007669"/>
    <property type="project" value="UniProtKB-EC"/>
</dbReference>
<evidence type="ECO:0000256" key="2">
    <source>
        <dbReference type="ARBA" id="ARBA00012528"/>
    </source>
</evidence>
<dbReference type="FunFam" id="3.30.70.270:FF:000001">
    <property type="entry name" value="Diguanylate cyclase domain protein"/>
    <property type="match status" value="1"/>
</dbReference>
<feature type="transmembrane region" description="Helical" evidence="4">
    <location>
        <begin position="9"/>
        <end position="31"/>
    </location>
</feature>
<keyword evidence="4" id="KW-0812">Transmembrane</keyword>
<dbReference type="GO" id="GO:0005886">
    <property type="term" value="C:plasma membrane"/>
    <property type="evidence" value="ECO:0007669"/>
    <property type="project" value="TreeGrafter"/>
</dbReference>
<dbReference type="NCBIfam" id="TIGR00254">
    <property type="entry name" value="GGDEF"/>
    <property type="match status" value="1"/>
</dbReference>
<dbReference type="InterPro" id="IPR043128">
    <property type="entry name" value="Rev_trsase/Diguanyl_cyclase"/>
</dbReference>